<dbReference type="PRINTS" id="PR00625">
    <property type="entry name" value="JDOMAIN"/>
</dbReference>
<accession>A0A1I6D106</accession>
<dbReference type="GO" id="GO:0006260">
    <property type="term" value="P:DNA replication"/>
    <property type="evidence" value="ECO:0007669"/>
    <property type="project" value="UniProtKB-KW"/>
</dbReference>
<dbReference type="InterPro" id="IPR018253">
    <property type="entry name" value="DnaJ_domain_CS"/>
</dbReference>
<protein>
    <submittedName>
        <fullName evidence="5">DnaJ domain-containing protein</fullName>
    </submittedName>
</protein>
<evidence type="ECO:0000256" key="3">
    <source>
        <dbReference type="PROSITE-ProRule" id="PRU00339"/>
    </source>
</evidence>
<dbReference type="SMART" id="SM00028">
    <property type="entry name" value="TPR"/>
    <property type="match status" value="3"/>
</dbReference>
<dbReference type="EMBL" id="FOYM01000004">
    <property type="protein sequence ID" value="SFQ99051.1"/>
    <property type="molecule type" value="Genomic_DNA"/>
</dbReference>
<reference evidence="6" key="1">
    <citation type="submission" date="2016-10" db="EMBL/GenBank/DDBJ databases">
        <authorList>
            <person name="Varghese N."/>
            <person name="Submissions S."/>
        </authorList>
    </citation>
    <scope>NUCLEOTIDE SEQUENCE [LARGE SCALE GENOMIC DNA]</scope>
    <source>
        <strain evidence="6">DSM 3669</strain>
    </source>
</reference>
<gene>
    <name evidence="5" type="ORF">SAMN05660706_10416</name>
</gene>
<keyword evidence="1" id="KW-0235">DNA replication</keyword>
<evidence type="ECO:0000256" key="2">
    <source>
        <dbReference type="ARBA" id="ARBA00023186"/>
    </source>
</evidence>
<keyword evidence="3" id="KW-0802">TPR repeat</keyword>
<feature type="repeat" description="TPR" evidence="3">
    <location>
        <begin position="85"/>
        <end position="118"/>
    </location>
</feature>
<dbReference type="SUPFAM" id="SSF46565">
    <property type="entry name" value="Chaperone J-domain"/>
    <property type="match status" value="1"/>
</dbReference>
<dbReference type="PROSITE" id="PS50005">
    <property type="entry name" value="TPR"/>
    <property type="match status" value="1"/>
</dbReference>
<dbReference type="STRING" id="39060.SAMN05660706_10416"/>
<organism evidence="5 6">
    <name type="scientific">Desulfoscipio geothermicus DSM 3669</name>
    <dbReference type="NCBI Taxonomy" id="1121426"/>
    <lineage>
        <taxon>Bacteria</taxon>
        <taxon>Bacillati</taxon>
        <taxon>Bacillota</taxon>
        <taxon>Clostridia</taxon>
        <taxon>Eubacteriales</taxon>
        <taxon>Desulfallaceae</taxon>
        <taxon>Desulfoscipio</taxon>
    </lineage>
</organism>
<dbReference type="SMART" id="SM00271">
    <property type="entry name" value="DnaJ"/>
    <property type="match status" value="1"/>
</dbReference>
<dbReference type="PROSITE" id="PS00636">
    <property type="entry name" value="DNAJ_1"/>
    <property type="match status" value="1"/>
</dbReference>
<dbReference type="InterPro" id="IPR011990">
    <property type="entry name" value="TPR-like_helical_dom_sf"/>
</dbReference>
<dbReference type="CDD" id="cd06257">
    <property type="entry name" value="DnaJ"/>
    <property type="match status" value="1"/>
</dbReference>
<keyword evidence="2" id="KW-0143">Chaperone</keyword>
<proteinExistence type="predicted"/>
<dbReference type="SUPFAM" id="SSF48452">
    <property type="entry name" value="TPR-like"/>
    <property type="match status" value="1"/>
</dbReference>
<dbReference type="InterPro" id="IPR001623">
    <property type="entry name" value="DnaJ_domain"/>
</dbReference>
<dbReference type="Gene3D" id="1.10.287.110">
    <property type="entry name" value="DnaJ domain"/>
    <property type="match status" value="1"/>
</dbReference>
<dbReference type="Proteomes" id="UP000199584">
    <property type="component" value="Unassembled WGS sequence"/>
</dbReference>
<dbReference type="InterPro" id="IPR051938">
    <property type="entry name" value="Apopto_cytoskel_mod"/>
</dbReference>
<keyword evidence="6" id="KW-1185">Reference proteome</keyword>
<dbReference type="Pfam" id="PF00226">
    <property type="entry name" value="DnaJ"/>
    <property type="match status" value="1"/>
</dbReference>
<dbReference type="PROSITE" id="PS50076">
    <property type="entry name" value="DNAJ_2"/>
    <property type="match status" value="1"/>
</dbReference>
<name>A0A1I6D106_9FIRM</name>
<sequence>MVFPFSKKTTKRKKKQPVENYYKILNTRANASQLTIKKKYIEMVKMYPPETHPEEFQKIRQAYETLRDPVKRKEYDFLRKFGSKIEKLMDQAFYYFMIEDYDAAEDNLQKALVIAPEMPQIHIILANVALAKDNVQKFYEYFNLALKFTSEKDLISVRLLQATMLIDSERYEEALKILDAAREKYPDQAHNLNSAYLNVYMQLERYEEAWQLIPNMLPEPKDQTADDIHVYIGWINIMIEAEKWDKWSLIQNKVRKLIKSVTDIEDRKMMAMAFVEEHDDYYQVARFKEAEIFIDLACRAMPKDKSYAEKYRQTREMARFEKAFFRLQRDEDIIPLLSLYAFQWFYEDFLGPEMTAFYRKQLGEDFIRQMEQLDEFIVEGIMALKKKYPVIYIRFKAQWDDMITSRYGMLNREARRRLR</sequence>
<dbReference type="InterPro" id="IPR036869">
    <property type="entry name" value="J_dom_sf"/>
</dbReference>
<feature type="domain" description="J" evidence="4">
    <location>
        <begin position="20"/>
        <end position="79"/>
    </location>
</feature>
<dbReference type="RefSeq" id="WP_092482032.1">
    <property type="nucleotide sequence ID" value="NZ_FOYM01000004.1"/>
</dbReference>
<evidence type="ECO:0000313" key="6">
    <source>
        <dbReference type="Proteomes" id="UP000199584"/>
    </source>
</evidence>
<dbReference type="OrthoDB" id="129696at2"/>
<dbReference type="Gene3D" id="1.25.40.10">
    <property type="entry name" value="Tetratricopeptide repeat domain"/>
    <property type="match status" value="2"/>
</dbReference>
<dbReference type="AlphaFoldDB" id="A0A1I6D106"/>
<evidence type="ECO:0000259" key="4">
    <source>
        <dbReference type="PROSITE" id="PS50076"/>
    </source>
</evidence>
<evidence type="ECO:0000313" key="5">
    <source>
        <dbReference type="EMBL" id="SFQ99051.1"/>
    </source>
</evidence>
<dbReference type="PANTHER" id="PTHR44145">
    <property type="entry name" value="DNAJ HOMOLOG SUBFAMILY A MEMBER 3, MITOCHONDRIAL"/>
    <property type="match status" value="1"/>
</dbReference>
<dbReference type="PANTHER" id="PTHR44145:SF3">
    <property type="entry name" value="DNAJ HOMOLOG SUBFAMILY A MEMBER 3, MITOCHONDRIAL"/>
    <property type="match status" value="1"/>
</dbReference>
<evidence type="ECO:0000256" key="1">
    <source>
        <dbReference type="ARBA" id="ARBA00022705"/>
    </source>
</evidence>
<dbReference type="InterPro" id="IPR019734">
    <property type="entry name" value="TPR_rpt"/>
</dbReference>